<name>A0A4R4EDX2_9BACL</name>
<evidence type="ECO:0000313" key="3">
    <source>
        <dbReference type="EMBL" id="TCZ77403.1"/>
    </source>
</evidence>
<evidence type="ECO:0000313" key="4">
    <source>
        <dbReference type="Proteomes" id="UP000295418"/>
    </source>
</evidence>
<comment type="caution">
    <text evidence="3">The sequence shown here is derived from an EMBL/GenBank/DDBJ whole genome shotgun (WGS) entry which is preliminary data.</text>
</comment>
<proteinExistence type="predicted"/>
<keyword evidence="1" id="KW-1133">Transmembrane helix</keyword>
<dbReference type="EMBL" id="SKFG01000009">
    <property type="protein sequence ID" value="TCZ77403.1"/>
    <property type="molecule type" value="Genomic_DNA"/>
</dbReference>
<dbReference type="Proteomes" id="UP000295418">
    <property type="component" value="Unassembled WGS sequence"/>
</dbReference>
<sequence>MIPENPISEPIPTSRKQIHSSNRRIRIGFSRVVVIAILLLILYGASYILLSIYNEQSGRNNEFTRYGTTLIELHNGIRVDNIVKQQTELTALLSQQATFPIYENVGSWQVAAGEATVTKNLLGKYEVSIHLDTKYIRNNNQFKYSLPYNLMYGSDSTPVMPSDSQNVWDQIKSIEDGHVATMAFSLTKGIEPEVFQARLRKYDIHLLSMPIYSGELKDIKDGLSVSSSGSSISTNTLTLRPANKYTEQGLNRLEQMNDPQAIQDSAAQTLIDLEWLINHGSYDEQELDKLRLQYLKTHGVKIYGAVVTGPIRELEKLKEGSDLFDFQLGNIEIWNWRQ</sequence>
<dbReference type="AlphaFoldDB" id="A0A4R4EDX2"/>
<gene>
    <name evidence="3" type="ORF">E0485_10415</name>
</gene>
<evidence type="ECO:0000256" key="1">
    <source>
        <dbReference type="SAM" id="Phobius"/>
    </source>
</evidence>
<keyword evidence="4" id="KW-1185">Reference proteome</keyword>
<feature type="domain" description="Sigma factor regulator C-terminal" evidence="2">
    <location>
        <begin position="172"/>
        <end position="329"/>
    </location>
</feature>
<dbReference type="RefSeq" id="WP_132417974.1">
    <property type="nucleotide sequence ID" value="NZ_SKFG01000009.1"/>
</dbReference>
<keyword evidence="1" id="KW-0812">Transmembrane</keyword>
<dbReference type="Pfam" id="PF13791">
    <property type="entry name" value="Sigma_reg_C"/>
    <property type="match status" value="1"/>
</dbReference>
<evidence type="ECO:0000259" key="2">
    <source>
        <dbReference type="Pfam" id="PF13791"/>
    </source>
</evidence>
<keyword evidence="1" id="KW-0472">Membrane</keyword>
<reference evidence="3 4" key="1">
    <citation type="submission" date="2019-03" db="EMBL/GenBank/DDBJ databases">
        <authorList>
            <person name="Kim M.K.M."/>
        </authorList>
    </citation>
    <scope>NUCLEOTIDE SEQUENCE [LARGE SCALE GENOMIC DNA]</scope>
    <source>
        <strain evidence="3 4">18JY21-1</strain>
    </source>
</reference>
<feature type="transmembrane region" description="Helical" evidence="1">
    <location>
        <begin position="32"/>
        <end position="53"/>
    </location>
</feature>
<dbReference type="InterPro" id="IPR025672">
    <property type="entry name" value="Sigma_reg_C_dom"/>
</dbReference>
<accession>A0A4R4EDX2</accession>
<organism evidence="3 4">
    <name type="scientific">Paenibacillus albiflavus</name>
    <dbReference type="NCBI Taxonomy" id="2545760"/>
    <lineage>
        <taxon>Bacteria</taxon>
        <taxon>Bacillati</taxon>
        <taxon>Bacillota</taxon>
        <taxon>Bacilli</taxon>
        <taxon>Bacillales</taxon>
        <taxon>Paenibacillaceae</taxon>
        <taxon>Paenibacillus</taxon>
    </lineage>
</organism>
<dbReference type="OrthoDB" id="2730366at2"/>
<protein>
    <recommendedName>
        <fullName evidence="2">Sigma factor regulator C-terminal domain-containing protein</fullName>
    </recommendedName>
</protein>